<evidence type="ECO:0000256" key="2">
    <source>
        <dbReference type="ARBA" id="ARBA00023128"/>
    </source>
</evidence>
<organism evidence="5 6">
    <name type="scientific">Xyrichtys novacula</name>
    <name type="common">Pearly razorfish</name>
    <name type="synonym">Hemipteronotus novacula</name>
    <dbReference type="NCBI Taxonomy" id="13765"/>
    <lineage>
        <taxon>Eukaryota</taxon>
        <taxon>Metazoa</taxon>
        <taxon>Chordata</taxon>
        <taxon>Craniata</taxon>
        <taxon>Vertebrata</taxon>
        <taxon>Euteleostomi</taxon>
        <taxon>Actinopterygii</taxon>
        <taxon>Neopterygii</taxon>
        <taxon>Teleostei</taxon>
        <taxon>Neoteleostei</taxon>
        <taxon>Acanthomorphata</taxon>
        <taxon>Eupercaria</taxon>
        <taxon>Labriformes</taxon>
        <taxon>Labridae</taxon>
        <taxon>Xyrichtys</taxon>
    </lineage>
</organism>
<evidence type="ECO:0000256" key="3">
    <source>
        <dbReference type="SAM" id="MobiDB-lite"/>
    </source>
</evidence>
<feature type="domain" description="RAP" evidence="4">
    <location>
        <begin position="560"/>
        <end position="618"/>
    </location>
</feature>
<accession>A0AAV1GGQ0</accession>
<sequence>MKSVSCLSASVRMVCLHTSTCFPLSRGLLFCSSADRCCGLEKTPRPGVLSFLSTQVNPAAVQQVSAAPPIRFPPRPGKVEDELLDRHLLQKPAARASQNLSPYRPSSRPPSRAAPVRIQSLCEGDVVPELCSRLADLPSDDRAEGLAALLGACVESGLDGQNSLVQRLISECMELLSLKDLGVAQLCRLGEVSYALKGHGSAVLAEVLNSIDVAVEEDDVPPDQAARVYSLLTLCHDPGNLQQMSTLSTLHRRTERMVHRLKARQVSEILQVLLKLQERQAISLVLRLSHRASQVFRAFRDHEVIKVLSALMILGQHDVKLLAAMEKNLPGRLGRCDPELISTVMEYCLQMRVRSEPLFEAVAENFVLHAESHSTPQIAKQIVAMGRLSFLPQCSTQMFKKLETILSTRFSHFAPRSLIEVLHACIHLERFPLNHLSRVFSPFFLQRLQAQGEPLDRDVLGQLTQLHLSTSLECTHFRGPKLPYAFHVKRLCSADLASETPTDGLFQRRVKRSLKQLLGGNFYSTRTLSPTGYIIDVEMCLDENGYVLLPSEWEQNERRVALCLDGQSRFCSNTPTLLGREATKRRHLLKMGYEVVQIPYFEFERLRSLEEQVKYLHDKIFSTISKFTH</sequence>
<dbReference type="GO" id="GO:0005759">
    <property type="term" value="C:mitochondrial matrix"/>
    <property type="evidence" value="ECO:0007669"/>
    <property type="project" value="TreeGrafter"/>
</dbReference>
<dbReference type="EMBL" id="OY660876">
    <property type="protein sequence ID" value="CAJ1071357.1"/>
    <property type="molecule type" value="Genomic_DNA"/>
</dbReference>
<dbReference type="Pfam" id="PF08373">
    <property type="entry name" value="RAP"/>
    <property type="match status" value="1"/>
</dbReference>
<keyword evidence="5" id="KW-0418">Kinase</keyword>
<dbReference type="SMART" id="SM00952">
    <property type="entry name" value="RAP"/>
    <property type="match status" value="1"/>
</dbReference>
<evidence type="ECO:0000313" key="6">
    <source>
        <dbReference type="Proteomes" id="UP001178508"/>
    </source>
</evidence>
<dbReference type="Pfam" id="PF08368">
    <property type="entry name" value="FAST_2"/>
    <property type="match status" value="1"/>
</dbReference>
<dbReference type="AlphaFoldDB" id="A0AAV1GGQ0"/>
<dbReference type="InterPro" id="IPR010622">
    <property type="entry name" value="FAST_Leu-rich"/>
</dbReference>
<comment type="subcellular location">
    <subcellularLocation>
        <location evidence="1">Mitochondrion</location>
    </subcellularLocation>
</comment>
<dbReference type="GO" id="GO:0035770">
    <property type="term" value="C:ribonucleoprotein granule"/>
    <property type="evidence" value="ECO:0007669"/>
    <property type="project" value="TreeGrafter"/>
</dbReference>
<dbReference type="InterPro" id="IPR013584">
    <property type="entry name" value="RAP"/>
</dbReference>
<dbReference type="PANTHER" id="PTHR21228">
    <property type="entry name" value="FAST LEU-RICH DOMAIN-CONTAINING"/>
    <property type="match status" value="1"/>
</dbReference>
<dbReference type="InterPro" id="IPR050870">
    <property type="entry name" value="FAST_kinase"/>
</dbReference>
<evidence type="ECO:0000259" key="4">
    <source>
        <dbReference type="PROSITE" id="PS51286"/>
    </source>
</evidence>
<dbReference type="GO" id="GO:0016301">
    <property type="term" value="F:kinase activity"/>
    <property type="evidence" value="ECO:0007669"/>
    <property type="project" value="UniProtKB-KW"/>
</dbReference>
<keyword evidence="2" id="KW-0496">Mitochondrion</keyword>
<keyword evidence="5" id="KW-0808">Transferase</keyword>
<proteinExistence type="predicted"/>
<name>A0AAV1GGQ0_XYRNO</name>
<gene>
    <name evidence="5" type="ORF">XNOV1_A025912</name>
</gene>
<keyword evidence="6" id="KW-1185">Reference proteome</keyword>
<dbReference type="Proteomes" id="UP001178508">
    <property type="component" value="Chromosome 13"/>
</dbReference>
<dbReference type="GO" id="GO:0003723">
    <property type="term" value="F:RNA binding"/>
    <property type="evidence" value="ECO:0007669"/>
    <property type="project" value="TreeGrafter"/>
</dbReference>
<dbReference type="Pfam" id="PF06743">
    <property type="entry name" value="FAST_1"/>
    <property type="match status" value="1"/>
</dbReference>
<dbReference type="GO" id="GO:0000963">
    <property type="term" value="P:mitochondrial RNA processing"/>
    <property type="evidence" value="ECO:0007669"/>
    <property type="project" value="TreeGrafter"/>
</dbReference>
<evidence type="ECO:0000313" key="5">
    <source>
        <dbReference type="EMBL" id="CAJ1071357.1"/>
    </source>
</evidence>
<dbReference type="PANTHER" id="PTHR21228:SF9">
    <property type="entry name" value="FAST KINASE DOMAIN-CONTAINING PROTEIN 3, MITOCHONDRIAL"/>
    <property type="match status" value="1"/>
</dbReference>
<dbReference type="InterPro" id="IPR013579">
    <property type="entry name" value="FAST_2"/>
</dbReference>
<dbReference type="GO" id="GO:0044528">
    <property type="term" value="P:regulation of mitochondrial mRNA stability"/>
    <property type="evidence" value="ECO:0007669"/>
    <property type="project" value="InterPro"/>
</dbReference>
<feature type="compositionally biased region" description="Low complexity" evidence="3">
    <location>
        <begin position="101"/>
        <end position="114"/>
    </location>
</feature>
<reference evidence="5" key="1">
    <citation type="submission" date="2023-08" db="EMBL/GenBank/DDBJ databases">
        <authorList>
            <person name="Alioto T."/>
            <person name="Alioto T."/>
            <person name="Gomez Garrido J."/>
        </authorList>
    </citation>
    <scope>NUCLEOTIDE SEQUENCE</scope>
</reference>
<evidence type="ECO:0000256" key="1">
    <source>
        <dbReference type="ARBA" id="ARBA00004173"/>
    </source>
</evidence>
<dbReference type="PROSITE" id="PS51286">
    <property type="entry name" value="RAP"/>
    <property type="match status" value="1"/>
</dbReference>
<feature type="region of interest" description="Disordered" evidence="3">
    <location>
        <begin position="95"/>
        <end position="114"/>
    </location>
</feature>
<protein>
    <submittedName>
        <fullName evidence="5">FAST kinase domain-containing protein 3, mitochondrial-like</fullName>
    </submittedName>
</protein>